<dbReference type="InterPro" id="IPR000873">
    <property type="entry name" value="AMP-dep_synth/lig_dom"/>
</dbReference>
<dbReference type="GO" id="GO:0031177">
    <property type="term" value="F:phosphopantetheine binding"/>
    <property type="evidence" value="ECO:0007669"/>
    <property type="project" value="InterPro"/>
</dbReference>
<dbReference type="InterPro" id="IPR020845">
    <property type="entry name" value="AMP-binding_CS"/>
</dbReference>
<dbReference type="Pfam" id="PF16197">
    <property type="entry name" value="KAsynt_C_assoc"/>
    <property type="match status" value="1"/>
</dbReference>
<dbReference type="SMART" id="SM00825">
    <property type="entry name" value="PKS_KS"/>
    <property type="match status" value="1"/>
</dbReference>
<dbReference type="Gene3D" id="1.10.1200.10">
    <property type="entry name" value="ACP-like"/>
    <property type="match status" value="2"/>
</dbReference>
<dbReference type="InterPro" id="IPR016036">
    <property type="entry name" value="Malonyl_transacylase_ACP-bd"/>
</dbReference>
<gene>
    <name evidence="9" type="ORF">GCM10007049_20000</name>
</gene>
<keyword evidence="4" id="KW-0808">Transferase</keyword>
<dbReference type="InterPro" id="IPR005814">
    <property type="entry name" value="Aminotrans_3"/>
</dbReference>
<dbReference type="NCBIfam" id="TIGR01733">
    <property type="entry name" value="AA-adenyl-dom"/>
    <property type="match status" value="1"/>
</dbReference>
<dbReference type="Pfam" id="PF00109">
    <property type="entry name" value="ketoacyl-synt"/>
    <property type="match status" value="1"/>
</dbReference>
<dbReference type="SMART" id="SM00823">
    <property type="entry name" value="PKS_PP"/>
    <property type="match status" value="2"/>
</dbReference>
<dbReference type="EMBL" id="BMWX01000003">
    <property type="protein sequence ID" value="GGZ27228.1"/>
    <property type="molecule type" value="Genomic_DNA"/>
</dbReference>
<dbReference type="GO" id="GO:0004315">
    <property type="term" value="F:3-oxoacyl-[acyl-carrier-protein] synthase activity"/>
    <property type="evidence" value="ECO:0007669"/>
    <property type="project" value="InterPro"/>
</dbReference>
<protein>
    <recommendedName>
        <fullName evidence="11">Amino acid adenylation domain-containing protein</fullName>
    </recommendedName>
</protein>
<feature type="domain" description="Ketosynthase family 3 (KS3)" evidence="8">
    <location>
        <begin position="613"/>
        <end position="1037"/>
    </location>
</feature>
<dbReference type="Gene3D" id="3.40.47.10">
    <property type="match status" value="1"/>
</dbReference>
<comment type="caution">
    <text evidence="9">The sequence shown here is derived from an EMBL/GenBank/DDBJ whole genome shotgun (WGS) entry which is preliminary data.</text>
</comment>
<dbReference type="InterPro" id="IPR014043">
    <property type="entry name" value="Acyl_transferase_dom"/>
</dbReference>
<dbReference type="InterPro" id="IPR014030">
    <property type="entry name" value="Ketoacyl_synth_N"/>
</dbReference>
<dbReference type="GO" id="GO:0030170">
    <property type="term" value="F:pyridoxal phosphate binding"/>
    <property type="evidence" value="ECO:0007669"/>
    <property type="project" value="InterPro"/>
</dbReference>
<dbReference type="SMART" id="SM00827">
    <property type="entry name" value="PKS_AT"/>
    <property type="match status" value="1"/>
</dbReference>
<dbReference type="GO" id="GO:0008483">
    <property type="term" value="F:transaminase activity"/>
    <property type="evidence" value="ECO:0007669"/>
    <property type="project" value="InterPro"/>
</dbReference>
<evidence type="ECO:0000256" key="1">
    <source>
        <dbReference type="ARBA" id="ARBA00001933"/>
    </source>
</evidence>
<dbReference type="InterPro" id="IPR015422">
    <property type="entry name" value="PyrdxlP-dep_Trfase_small"/>
</dbReference>
<evidence type="ECO:0000256" key="4">
    <source>
        <dbReference type="ARBA" id="ARBA00022679"/>
    </source>
</evidence>
<dbReference type="SUPFAM" id="SSF55048">
    <property type="entry name" value="Probable ACP-binding domain of malonyl-CoA ACP transacylase"/>
    <property type="match status" value="1"/>
</dbReference>
<dbReference type="GO" id="GO:0006633">
    <property type="term" value="P:fatty acid biosynthetic process"/>
    <property type="evidence" value="ECO:0007669"/>
    <property type="project" value="InterPro"/>
</dbReference>
<dbReference type="InterPro" id="IPR025110">
    <property type="entry name" value="AMP-bd_C"/>
</dbReference>
<dbReference type="SUPFAM" id="SSF53901">
    <property type="entry name" value="Thiolase-like"/>
    <property type="match status" value="1"/>
</dbReference>
<dbReference type="Gene3D" id="3.40.366.10">
    <property type="entry name" value="Malonyl-Coenzyme A Acyl Carrier Protein, domain 2"/>
    <property type="match status" value="1"/>
</dbReference>
<dbReference type="PANTHER" id="PTHR43775:SF51">
    <property type="entry name" value="INACTIVE PHENOLPHTHIOCEROL SYNTHESIS POLYKETIDE SYNTHASE TYPE I PKS1-RELATED"/>
    <property type="match status" value="1"/>
</dbReference>
<feature type="domain" description="Carrier" evidence="7">
    <location>
        <begin position="523"/>
        <end position="598"/>
    </location>
</feature>
<dbReference type="Pfam" id="PF00202">
    <property type="entry name" value="Aminotran_3"/>
    <property type="match status" value="1"/>
</dbReference>
<evidence type="ECO:0000256" key="6">
    <source>
        <dbReference type="SAM" id="MobiDB-lite"/>
    </source>
</evidence>
<dbReference type="InterPro" id="IPR015421">
    <property type="entry name" value="PyrdxlP-dep_Trfase_major"/>
</dbReference>
<dbReference type="SUPFAM" id="SSF56801">
    <property type="entry name" value="Acetyl-CoA synthetase-like"/>
    <property type="match status" value="1"/>
</dbReference>
<name>A0A918PZ28_9BACT</name>
<dbReference type="Gene3D" id="3.30.300.30">
    <property type="match status" value="1"/>
</dbReference>
<feature type="domain" description="Carrier" evidence="7">
    <location>
        <begin position="1521"/>
        <end position="1596"/>
    </location>
</feature>
<keyword evidence="10" id="KW-1185">Reference proteome</keyword>
<dbReference type="PROSITE" id="PS00606">
    <property type="entry name" value="KS3_1"/>
    <property type="match status" value="1"/>
</dbReference>
<dbReference type="Gene3D" id="2.30.38.10">
    <property type="entry name" value="Luciferase, Domain 3"/>
    <property type="match status" value="1"/>
</dbReference>
<dbReference type="InterPro" id="IPR014031">
    <property type="entry name" value="Ketoacyl_synth_C"/>
</dbReference>
<dbReference type="InterPro" id="IPR018201">
    <property type="entry name" value="Ketoacyl_synth_AS"/>
</dbReference>
<dbReference type="RefSeq" id="WP_018473092.1">
    <property type="nucleotide sequence ID" value="NZ_BMWX01000003.1"/>
</dbReference>
<dbReference type="SUPFAM" id="SSF52151">
    <property type="entry name" value="FabD/lysophospholipase-like"/>
    <property type="match status" value="1"/>
</dbReference>
<evidence type="ECO:0000313" key="10">
    <source>
        <dbReference type="Proteomes" id="UP000619457"/>
    </source>
</evidence>
<dbReference type="InterPro" id="IPR032821">
    <property type="entry name" value="PKS_assoc"/>
</dbReference>
<comment type="cofactor">
    <cofactor evidence="1">
        <name>pyridoxal 5'-phosphate</name>
        <dbReference type="ChEBI" id="CHEBI:597326"/>
    </cofactor>
</comment>
<dbReference type="Gene3D" id="3.30.70.250">
    <property type="entry name" value="Malonyl-CoA ACP transacylase, ACP-binding"/>
    <property type="match status" value="1"/>
</dbReference>
<organism evidence="9 10">
    <name type="scientific">Echinicola pacifica</name>
    <dbReference type="NCBI Taxonomy" id="346377"/>
    <lineage>
        <taxon>Bacteria</taxon>
        <taxon>Pseudomonadati</taxon>
        <taxon>Bacteroidota</taxon>
        <taxon>Cytophagia</taxon>
        <taxon>Cytophagales</taxon>
        <taxon>Cyclobacteriaceae</taxon>
        <taxon>Echinicola</taxon>
    </lineage>
</organism>
<sequence>MITTTEQRNKRTIIDLVNESLSFHAQEVALQHDQTFLTYQQLADRSNLLANQLVLQGIKPGDTVPICAERSIEMIIGILAILKCGAGYVPVAPEFPEERKNHIIAACQSKLALYTLATSSEASTLASAFIIQDQLKEGNSILAPQVKILPEHPAYVLFTSGSTGEPKGVKMAHQPLVNLLLWQKKVAQSPSPARTIQFSKFTFDVSFQEIFATLSTGGCLVLIDEDTVKDPLALLRLLDKQQIERLFLPFVSLQSLANTAVAHGVYPQSLKEVITAGEQLKVTEKVRRFFGELNQCTLQNQYGPTETHVVSQLTLAPKDLAQWPELPSIGFPIDGVRLWALDANHQPLANGQEGELAIGGICLADGYFNKPELTESKFISIVDGDKNSLRVYLTGDLVKIKDSQEVIFLGRKDDQVKIRGHRIEPGEIETVLARHPEIEQVAVTAREYEDGQKYLAAYYSSGSSKLSSQALSGYLANLLPEYMVPSIFFKVREFPRTISGKIDRKALPNPVNKRENINSPVVWPLGELEASLCKIFSKILHYDQVSTSDNFFDLGGNSLLAQRLSIEIKDQLGKEVPVTKIYHKPSVAGIAQLISNTGKKSKKSHKAKPQKSGKKVAIIAMSGRFPGAEDIASFWQNLVEEKESIRFFSEEEIDPMVSEEKLRDPNYIKARGILENATDFDPAFFGINPIQASLMDPQQRIFLELSWELLEKTQHKYTADDYKIGVFGGTNNNTYFQKNLLPNQQLMDRHGELNVMALNEKDYVTTRTAYHFDLNGPAVSVHSACSTSLLAVAQAVQYIRTGQCDMAIAGGATVSSPIHAGHLYQEGAIFSKDGHCQPFDEQASGTVFSDGAGAIMLKNYDLAIQDGDDILATITGIGVNNDGAQKSSFSAPSAEGQAGAVLTAIEDADISAATISYIEAHGTGTPVGDPIEMEGLKIAFGPQEKTNYCAVGSVKSNLGHLTAASGIVGLIKTVLSIQHKYLPSTIGFTSANPLLDLADSPFYIQKKGSPWKADFPLRAGVSSFGIGGTNVHIILEEVSKSEQTSDASTAPFHLLAFQAKTENSIKLYYRKLLRFLKESPSLNLDDLSYSNHIKVGNYSLKSHLVFQNQMDLVRQLERAISHGLPLQKLSTVSNKLSFLFPGQGAQYLNMGRQLYDAAPIFREALDHCSALFEPLIGKSLLEIIYPDIEDSVAEDQLRDTQYTQPAIFAMEYALAKQWISWGYEPDILCGHSIGEFVAAHLAGVFTLEDVVRLVAVRGKLVAKLPTGDMLSVRANHEEITKILPANLSMAAINSPKLCVVAGPEEEIQKFISLLDQQGILNKKLFTSHAFHSAMMDPVLEDFRKEVLKATLSAPKIRIFSTVSGRELKIEEATSADYWTNHLRATVKFSPAIAALLDDSPGTALVEVGPGNVLSSLTKQHPEAKGIPTVCSMERRQDDHEYKQLLDSLGQLHAAGVEINPTSFYKGQSRNKLKLPTYAFDRQRCWIEPVVINRDNSSMQAENQSSNSPSTPQQTTTLMRLPALIEKVKQILEEASGLELNDAPLDATFSELGLDSLLLTQLSFTIKKEFGTQVTFRQLTSQYDTIQDLAGYMDQQLPADQYRPAAPVQTQQVTQAAALAPSNHLPASATYASMGSVQTFSQNGSNSAIGLIGQQLEILSKQLALLQQGAPSPSHTNGTPSPTAAAPMPLPVASPVKASPAPMDAAEEAAIKKPFGATARIDKNKQTLPAKQQEFISDFIKKYTSKTAKSKAYTQENRSHMADPRVVSGFNPAIKEAVYSLVVNKSKGTKLWDIDGNEYLDILNGFGSVLFGHGPDFINEALKEQIEKGYEIGPQHELSAEVCQLVCELTGHERSALCNTGSEAVMGALRIARTITQRPLVVAFNGSYHGTFDEVIVRGTKSLKSFPAAAGIMAESVENILILDYGTDEALRIIEERKDEIAAVLVEPVQSRRPEFQPIDFLKKVRQITKESGTALIFDEVITGFRMHPRGAQGLFGIQADLATYGKVVGGGLPIGVIAGSKDFMDALDGGFWQYGDESVPEIGVTYFAGTFVRHPLVLATAKASLKFLKEDQGKLQIRLGQYIQKLADEMNSFFTESNIPAYIANFGSLWKIKYHEELPFTELLFTLFREKGLHIYDGFPCFATAAYEEKDIDTIIRVLQEGIKEIVEAGFWGEFKLSGSGHDGPKMEAVNTAEPPLPGAQLGKTPEGELAWFIADPKRPGKFLQLDYGKSLS</sequence>
<keyword evidence="3" id="KW-0597">Phosphoprotein</keyword>
<keyword evidence="2" id="KW-0596">Phosphopantetheine</keyword>
<dbReference type="Pfam" id="PF00501">
    <property type="entry name" value="AMP-binding"/>
    <property type="match status" value="1"/>
</dbReference>
<reference evidence="9" key="2">
    <citation type="submission" date="2020-09" db="EMBL/GenBank/DDBJ databases">
        <authorList>
            <person name="Sun Q."/>
            <person name="Kim S."/>
        </authorList>
    </citation>
    <scope>NUCLEOTIDE SEQUENCE</scope>
    <source>
        <strain evidence="9">KCTC 12368</strain>
    </source>
</reference>
<dbReference type="PROSITE" id="PS52004">
    <property type="entry name" value="KS3_2"/>
    <property type="match status" value="1"/>
</dbReference>
<dbReference type="Gene3D" id="3.90.1150.10">
    <property type="entry name" value="Aspartate Aminotransferase, domain 1"/>
    <property type="match status" value="1"/>
</dbReference>
<dbReference type="InterPro" id="IPR050091">
    <property type="entry name" value="PKS_NRPS_Biosynth_Enz"/>
</dbReference>
<evidence type="ECO:0000256" key="3">
    <source>
        <dbReference type="ARBA" id="ARBA00022553"/>
    </source>
</evidence>
<dbReference type="PROSITE" id="PS00600">
    <property type="entry name" value="AA_TRANSFER_CLASS_3"/>
    <property type="match status" value="1"/>
</dbReference>
<dbReference type="CDD" id="cd00833">
    <property type="entry name" value="PKS"/>
    <property type="match status" value="1"/>
</dbReference>
<dbReference type="Pfam" id="PF00698">
    <property type="entry name" value="Acyl_transf_1"/>
    <property type="match status" value="1"/>
</dbReference>
<evidence type="ECO:0000313" key="9">
    <source>
        <dbReference type="EMBL" id="GGZ27228.1"/>
    </source>
</evidence>
<dbReference type="InterPro" id="IPR006162">
    <property type="entry name" value="Ppantetheine_attach_site"/>
</dbReference>
<dbReference type="PROSITE" id="PS00455">
    <property type="entry name" value="AMP_BINDING"/>
    <property type="match status" value="1"/>
</dbReference>
<dbReference type="FunFam" id="3.40.50.980:FF:000001">
    <property type="entry name" value="Non-ribosomal peptide synthetase"/>
    <property type="match status" value="1"/>
</dbReference>
<dbReference type="Gene3D" id="3.40.50.980">
    <property type="match status" value="2"/>
</dbReference>
<evidence type="ECO:0000259" key="7">
    <source>
        <dbReference type="PROSITE" id="PS50075"/>
    </source>
</evidence>
<dbReference type="InterPro" id="IPR016039">
    <property type="entry name" value="Thiolase-like"/>
</dbReference>
<proteinExistence type="predicted"/>
<dbReference type="GO" id="GO:0004312">
    <property type="term" value="F:fatty acid synthase activity"/>
    <property type="evidence" value="ECO:0007669"/>
    <property type="project" value="TreeGrafter"/>
</dbReference>
<dbReference type="Pfam" id="PF13193">
    <property type="entry name" value="AMP-binding_C"/>
    <property type="match status" value="1"/>
</dbReference>
<dbReference type="Gene3D" id="3.40.640.10">
    <property type="entry name" value="Type I PLP-dependent aspartate aminotransferase-like (Major domain)"/>
    <property type="match status" value="1"/>
</dbReference>
<evidence type="ECO:0000256" key="5">
    <source>
        <dbReference type="ARBA" id="ARBA00022898"/>
    </source>
</evidence>
<dbReference type="InterPro" id="IPR049704">
    <property type="entry name" value="Aminotrans_3_PPA_site"/>
</dbReference>
<feature type="compositionally biased region" description="Polar residues" evidence="6">
    <location>
        <begin position="1668"/>
        <end position="1681"/>
    </location>
</feature>
<reference evidence="9" key="1">
    <citation type="journal article" date="2014" name="Int. J. Syst. Evol. Microbiol.">
        <title>Complete genome sequence of Corynebacterium casei LMG S-19264T (=DSM 44701T), isolated from a smear-ripened cheese.</title>
        <authorList>
            <consortium name="US DOE Joint Genome Institute (JGI-PGF)"/>
            <person name="Walter F."/>
            <person name="Albersmeier A."/>
            <person name="Kalinowski J."/>
            <person name="Ruckert C."/>
        </authorList>
    </citation>
    <scope>NUCLEOTIDE SEQUENCE</scope>
    <source>
        <strain evidence="9">KCTC 12368</strain>
    </source>
</reference>
<dbReference type="InterPro" id="IPR015424">
    <property type="entry name" value="PyrdxlP-dep_Trfase"/>
</dbReference>
<keyword evidence="5" id="KW-0663">Pyridoxal phosphate</keyword>
<dbReference type="InterPro" id="IPR016035">
    <property type="entry name" value="Acyl_Trfase/lysoPLipase"/>
</dbReference>
<dbReference type="InterPro" id="IPR020806">
    <property type="entry name" value="PKS_PP-bd"/>
</dbReference>
<dbReference type="Pfam" id="PF02801">
    <property type="entry name" value="Ketoacyl-synt_C"/>
    <property type="match status" value="1"/>
</dbReference>
<dbReference type="SUPFAM" id="SSF53383">
    <property type="entry name" value="PLP-dependent transferases"/>
    <property type="match status" value="1"/>
</dbReference>
<dbReference type="InterPro" id="IPR020841">
    <property type="entry name" value="PKS_Beta-ketoAc_synthase_dom"/>
</dbReference>
<feature type="region of interest" description="Disordered" evidence="6">
    <location>
        <begin position="1666"/>
        <end position="1686"/>
    </location>
</feature>
<dbReference type="InterPro" id="IPR010071">
    <property type="entry name" value="AA_adenyl_dom"/>
</dbReference>
<evidence type="ECO:0000259" key="8">
    <source>
        <dbReference type="PROSITE" id="PS52004"/>
    </source>
</evidence>
<dbReference type="PROSITE" id="PS00012">
    <property type="entry name" value="PHOSPHOPANTETHEINE"/>
    <property type="match status" value="1"/>
</dbReference>
<dbReference type="InterPro" id="IPR009081">
    <property type="entry name" value="PP-bd_ACP"/>
</dbReference>
<evidence type="ECO:0008006" key="11">
    <source>
        <dbReference type="Google" id="ProtNLM"/>
    </source>
</evidence>
<dbReference type="PANTHER" id="PTHR43775">
    <property type="entry name" value="FATTY ACID SYNTHASE"/>
    <property type="match status" value="1"/>
</dbReference>
<dbReference type="InterPro" id="IPR036736">
    <property type="entry name" value="ACP-like_sf"/>
</dbReference>
<dbReference type="InterPro" id="IPR045851">
    <property type="entry name" value="AMP-bd_C_sf"/>
</dbReference>
<dbReference type="Pfam" id="PF00550">
    <property type="entry name" value="PP-binding"/>
    <property type="match status" value="2"/>
</dbReference>
<dbReference type="Gene3D" id="3.30.70.3290">
    <property type="match status" value="1"/>
</dbReference>
<accession>A0A918PZ28</accession>
<evidence type="ECO:0000256" key="2">
    <source>
        <dbReference type="ARBA" id="ARBA00022450"/>
    </source>
</evidence>
<dbReference type="PROSITE" id="PS50075">
    <property type="entry name" value="CARRIER"/>
    <property type="match status" value="2"/>
</dbReference>
<dbReference type="SUPFAM" id="SSF47336">
    <property type="entry name" value="ACP-like"/>
    <property type="match status" value="2"/>
</dbReference>
<dbReference type="InterPro" id="IPR001227">
    <property type="entry name" value="Ac_transferase_dom_sf"/>
</dbReference>
<dbReference type="Proteomes" id="UP000619457">
    <property type="component" value="Unassembled WGS sequence"/>
</dbReference>